<dbReference type="InterPro" id="IPR050750">
    <property type="entry name" value="C5-MTase"/>
</dbReference>
<keyword evidence="3 7" id="KW-0949">S-adenosyl-L-methionine</keyword>
<keyword evidence="1 7" id="KW-0489">Methyltransferase</keyword>
<dbReference type="PRINTS" id="PR00105">
    <property type="entry name" value="C5METTRFRASE"/>
</dbReference>
<evidence type="ECO:0000256" key="5">
    <source>
        <dbReference type="ARBA" id="ARBA00039681"/>
    </source>
</evidence>
<keyword evidence="10" id="KW-1185">Reference proteome</keyword>
<dbReference type="SUPFAM" id="SSF53335">
    <property type="entry name" value="S-adenosyl-L-methionine-dependent methyltransferases"/>
    <property type="match status" value="1"/>
</dbReference>
<evidence type="ECO:0000256" key="4">
    <source>
        <dbReference type="ARBA" id="ARBA00039081"/>
    </source>
</evidence>
<keyword evidence="2 7" id="KW-0808">Transferase</keyword>
<feature type="active site" evidence="7">
    <location>
        <position position="81"/>
    </location>
</feature>
<reference evidence="9" key="1">
    <citation type="submission" date="2023-01" db="EMBL/GenBank/DDBJ databases">
        <title>Genome assembly of the deep-sea coral Lophelia pertusa.</title>
        <authorList>
            <person name="Herrera S."/>
            <person name="Cordes E."/>
        </authorList>
    </citation>
    <scope>NUCLEOTIDE SEQUENCE</scope>
    <source>
        <strain evidence="9">USNM1676648</strain>
        <tissue evidence="9">Polyp</tissue>
    </source>
</reference>
<dbReference type="NCBIfam" id="TIGR00675">
    <property type="entry name" value="dcm"/>
    <property type="match status" value="1"/>
</dbReference>
<dbReference type="PROSITE" id="PS51679">
    <property type="entry name" value="SAM_MT_C5"/>
    <property type="match status" value="1"/>
</dbReference>
<evidence type="ECO:0000313" key="10">
    <source>
        <dbReference type="Proteomes" id="UP001163046"/>
    </source>
</evidence>
<evidence type="ECO:0000256" key="3">
    <source>
        <dbReference type="ARBA" id="ARBA00022691"/>
    </source>
</evidence>
<dbReference type="PANTHER" id="PTHR46098">
    <property type="entry name" value="TRNA (CYTOSINE(38)-C(5))-METHYLTRANSFERASE"/>
    <property type="match status" value="1"/>
</dbReference>
<dbReference type="InterPro" id="IPR001525">
    <property type="entry name" value="C5_MeTfrase"/>
</dbReference>
<organism evidence="9 10">
    <name type="scientific">Desmophyllum pertusum</name>
    <dbReference type="NCBI Taxonomy" id="174260"/>
    <lineage>
        <taxon>Eukaryota</taxon>
        <taxon>Metazoa</taxon>
        <taxon>Cnidaria</taxon>
        <taxon>Anthozoa</taxon>
        <taxon>Hexacorallia</taxon>
        <taxon>Scleractinia</taxon>
        <taxon>Caryophylliina</taxon>
        <taxon>Caryophylliidae</taxon>
        <taxon>Desmophyllum</taxon>
    </lineage>
</organism>
<comment type="similarity">
    <text evidence="7 8">Belongs to the class I-like SAM-binding methyltransferase superfamily. C5-methyltransferase family.</text>
</comment>
<dbReference type="PANTHER" id="PTHR46098:SF1">
    <property type="entry name" value="TRNA (CYTOSINE(38)-C(5))-METHYLTRANSFERASE"/>
    <property type="match status" value="1"/>
</dbReference>
<gene>
    <name evidence="9" type="primary">TRDMT1</name>
    <name evidence="9" type="ORF">OS493_032937</name>
</gene>
<dbReference type="GO" id="GO:0032259">
    <property type="term" value="P:methylation"/>
    <property type="evidence" value="ECO:0007669"/>
    <property type="project" value="UniProtKB-KW"/>
</dbReference>
<dbReference type="InterPro" id="IPR031303">
    <property type="entry name" value="C5_meth_CS"/>
</dbReference>
<sequence>MADELLRVVEFYSGIGGMHFALKGCRFSGKVIAAMEINTAANQVYQLNFVDTKLLQKNIEGLTVKDLDRLSADVFVMSPPCQPFTRVGLQGASRDPRTRSFLRILELLPQLSSSPDYILMENVKGFETSDTREHFVGTLKACGYCYQEFLLSPTQFGIPNSRLRYYLLAKKKPLQFYFSTCDVIMESFPHFKARDRCDYQCSDCGNDSVTQPEWIANETKAANNGQSSAIENSVDSTYRDNHSPACLKCLQARTKRNSDVEGSTNTYEPTHCGTIGDYLEKCKDDNYFEEFLLPEKVLSKFALLLDIVNLDSERSCCFTKAYGHYAEGTGSVIKMANIDDADIFSRYRDLTDDKHKSELLSVLKLRYFTPREVANLHGFPSEFCFSPSVSVKQQYRLLGNSLNVHVVSELLNCLFQSPT</sequence>
<accession>A0A9W9Y834</accession>
<dbReference type="Pfam" id="PF00145">
    <property type="entry name" value="DNA_methylase"/>
    <property type="match status" value="1"/>
</dbReference>
<dbReference type="GO" id="GO:0008168">
    <property type="term" value="F:methyltransferase activity"/>
    <property type="evidence" value="ECO:0007669"/>
    <property type="project" value="UniProtKB-KW"/>
</dbReference>
<protein>
    <recommendedName>
        <fullName evidence="5">tRNA (cytosine(38)-C(5))-methyltransferase</fullName>
        <ecNumber evidence="4">2.1.1.204</ecNumber>
    </recommendedName>
    <alternativeName>
        <fullName evidence="6">DNA (cytosine-5)-methyltransferase-like protein 2</fullName>
    </alternativeName>
</protein>
<dbReference type="Gene3D" id="3.40.50.150">
    <property type="entry name" value="Vaccinia Virus protein VP39"/>
    <property type="match status" value="1"/>
</dbReference>
<dbReference type="Gene3D" id="3.90.120.10">
    <property type="entry name" value="DNA Methylase, subunit A, domain 2"/>
    <property type="match status" value="1"/>
</dbReference>
<dbReference type="OrthoDB" id="414133at2759"/>
<dbReference type="InterPro" id="IPR029063">
    <property type="entry name" value="SAM-dependent_MTases_sf"/>
</dbReference>
<evidence type="ECO:0000256" key="7">
    <source>
        <dbReference type="PROSITE-ProRule" id="PRU01016"/>
    </source>
</evidence>
<evidence type="ECO:0000313" key="9">
    <source>
        <dbReference type="EMBL" id="KAJ7322756.1"/>
    </source>
</evidence>
<evidence type="ECO:0000256" key="6">
    <source>
        <dbReference type="ARBA" id="ARBA00042810"/>
    </source>
</evidence>
<evidence type="ECO:0000256" key="1">
    <source>
        <dbReference type="ARBA" id="ARBA00022603"/>
    </source>
</evidence>
<dbReference type="AlphaFoldDB" id="A0A9W9Y834"/>
<dbReference type="PROSITE" id="PS00095">
    <property type="entry name" value="C5_MTASE_2"/>
    <property type="match status" value="1"/>
</dbReference>
<dbReference type="EMBL" id="MU827819">
    <property type="protein sequence ID" value="KAJ7322756.1"/>
    <property type="molecule type" value="Genomic_DNA"/>
</dbReference>
<dbReference type="EC" id="2.1.1.204" evidence="4"/>
<comment type="caution">
    <text evidence="9">The sequence shown here is derived from an EMBL/GenBank/DDBJ whole genome shotgun (WGS) entry which is preliminary data.</text>
</comment>
<name>A0A9W9Y834_9CNID</name>
<evidence type="ECO:0000256" key="8">
    <source>
        <dbReference type="RuleBase" id="RU000416"/>
    </source>
</evidence>
<dbReference type="GO" id="GO:0005634">
    <property type="term" value="C:nucleus"/>
    <property type="evidence" value="ECO:0007669"/>
    <property type="project" value="TreeGrafter"/>
</dbReference>
<dbReference type="Proteomes" id="UP001163046">
    <property type="component" value="Unassembled WGS sequence"/>
</dbReference>
<evidence type="ECO:0000256" key="2">
    <source>
        <dbReference type="ARBA" id="ARBA00022679"/>
    </source>
</evidence>
<proteinExistence type="inferred from homology"/>